<organism evidence="1 2">
    <name type="scientific">Trema orientale</name>
    <name type="common">Charcoal tree</name>
    <name type="synonym">Celtis orientalis</name>
    <dbReference type="NCBI Taxonomy" id="63057"/>
    <lineage>
        <taxon>Eukaryota</taxon>
        <taxon>Viridiplantae</taxon>
        <taxon>Streptophyta</taxon>
        <taxon>Embryophyta</taxon>
        <taxon>Tracheophyta</taxon>
        <taxon>Spermatophyta</taxon>
        <taxon>Magnoliopsida</taxon>
        <taxon>eudicotyledons</taxon>
        <taxon>Gunneridae</taxon>
        <taxon>Pentapetalae</taxon>
        <taxon>rosids</taxon>
        <taxon>fabids</taxon>
        <taxon>Rosales</taxon>
        <taxon>Cannabaceae</taxon>
        <taxon>Trema</taxon>
    </lineage>
</organism>
<comment type="caution">
    <text evidence="1">The sequence shown here is derived from an EMBL/GenBank/DDBJ whole genome shotgun (WGS) entry which is preliminary data.</text>
</comment>
<dbReference type="OrthoDB" id="10316194at2759"/>
<proteinExistence type="predicted"/>
<gene>
    <name evidence="1" type="ORF">TorRG33x02_207150</name>
</gene>
<dbReference type="EMBL" id="JXTC01000178">
    <property type="protein sequence ID" value="PON83443.1"/>
    <property type="molecule type" value="Genomic_DNA"/>
</dbReference>
<evidence type="ECO:0000313" key="2">
    <source>
        <dbReference type="Proteomes" id="UP000237000"/>
    </source>
</evidence>
<evidence type="ECO:0000313" key="1">
    <source>
        <dbReference type="EMBL" id="PON83443.1"/>
    </source>
</evidence>
<dbReference type="InParanoid" id="A0A2P5ED33"/>
<reference evidence="2" key="1">
    <citation type="submission" date="2016-06" db="EMBL/GenBank/DDBJ databases">
        <title>Parallel loss of symbiosis genes in relatives of nitrogen-fixing non-legume Parasponia.</title>
        <authorList>
            <person name="Van Velzen R."/>
            <person name="Holmer R."/>
            <person name="Bu F."/>
            <person name="Rutten L."/>
            <person name="Van Zeijl A."/>
            <person name="Liu W."/>
            <person name="Santuari L."/>
            <person name="Cao Q."/>
            <person name="Sharma T."/>
            <person name="Shen D."/>
            <person name="Roswanjaya Y."/>
            <person name="Wardhani T."/>
            <person name="Kalhor M.S."/>
            <person name="Jansen J."/>
            <person name="Van den Hoogen J."/>
            <person name="Gungor B."/>
            <person name="Hartog M."/>
            <person name="Hontelez J."/>
            <person name="Verver J."/>
            <person name="Yang W.-C."/>
            <person name="Schijlen E."/>
            <person name="Repin R."/>
            <person name="Schilthuizen M."/>
            <person name="Schranz E."/>
            <person name="Heidstra R."/>
            <person name="Miyata K."/>
            <person name="Fedorova E."/>
            <person name="Kohlen W."/>
            <person name="Bisseling T."/>
            <person name="Smit S."/>
            <person name="Geurts R."/>
        </authorList>
    </citation>
    <scope>NUCLEOTIDE SEQUENCE [LARGE SCALE GENOMIC DNA]</scope>
    <source>
        <strain evidence="2">cv. RG33-2</strain>
    </source>
</reference>
<accession>A0A2P5ED33</accession>
<protein>
    <submittedName>
        <fullName evidence="1">Uncharacterized protein</fullName>
    </submittedName>
</protein>
<dbReference type="AlphaFoldDB" id="A0A2P5ED33"/>
<name>A0A2P5ED33_TREOI</name>
<dbReference type="Proteomes" id="UP000237000">
    <property type="component" value="Unassembled WGS sequence"/>
</dbReference>
<sequence length="182" mass="20145">MGVLVPTTSSYVHLLEILYEALGLKPESHTLQIKYIFELGISPVNIVSDRSLEVYFELKKNEDKTKFPLCIDKIGEPMTMLDSRMSLAGNNYRVPPHEIRSHHQHIGGHYPEMPTQEEANPDPVKVRGHDFTTSAFVGDCGSGGLEDISQFHTPVEVEEINDRVNTGASRGATSTHVVESGS</sequence>
<keyword evidence="2" id="KW-1185">Reference proteome</keyword>